<comment type="catalytic activity">
    <reaction evidence="1 7">
        <text>Cleavage of hydrophobic, N-terminal signal or leader sequences from secreted and periplasmic proteins.</text>
        <dbReference type="EC" id="3.4.21.89"/>
    </reaction>
</comment>
<keyword evidence="7" id="KW-0812">Transmembrane</keyword>
<dbReference type="EMBL" id="FOIQ01000005">
    <property type="protein sequence ID" value="SEW19544.1"/>
    <property type="molecule type" value="Genomic_DNA"/>
</dbReference>
<proteinExistence type="inferred from homology"/>
<dbReference type="EC" id="3.4.21.89" evidence="3 7"/>
<dbReference type="Gene3D" id="2.10.109.10">
    <property type="entry name" value="Umud Fragment, subunit A"/>
    <property type="match status" value="1"/>
</dbReference>
<dbReference type="InterPro" id="IPR000223">
    <property type="entry name" value="Pept_S26A_signal_pept_1"/>
</dbReference>
<keyword evidence="7" id="KW-1133">Transmembrane helix</keyword>
<dbReference type="Proteomes" id="UP000199373">
    <property type="component" value="Unassembled WGS sequence"/>
</dbReference>
<evidence type="ECO:0000256" key="2">
    <source>
        <dbReference type="ARBA" id="ARBA00009370"/>
    </source>
</evidence>
<dbReference type="GO" id="GO:0006465">
    <property type="term" value="P:signal peptide processing"/>
    <property type="evidence" value="ECO:0007669"/>
    <property type="project" value="InterPro"/>
</dbReference>
<evidence type="ECO:0000256" key="6">
    <source>
        <dbReference type="PIRSR" id="PIRSR600223-1"/>
    </source>
</evidence>
<keyword evidence="7" id="KW-0472">Membrane</keyword>
<keyword evidence="5 7" id="KW-0378">Hydrolase</keyword>
<dbReference type="RefSeq" id="WP_091916350.1">
    <property type="nucleotide sequence ID" value="NZ_FOIQ01000005.1"/>
</dbReference>
<gene>
    <name evidence="9" type="ORF">SAMN04487850_2054</name>
</gene>
<dbReference type="InterPro" id="IPR019533">
    <property type="entry name" value="Peptidase_S26"/>
</dbReference>
<keyword evidence="10" id="KW-1185">Reference proteome</keyword>
<evidence type="ECO:0000256" key="7">
    <source>
        <dbReference type="RuleBase" id="RU362042"/>
    </source>
</evidence>
<evidence type="ECO:0000313" key="9">
    <source>
        <dbReference type="EMBL" id="SEW19544.1"/>
    </source>
</evidence>
<feature type="active site" evidence="6">
    <location>
        <position position="119"/>
    </location>
</feature>
<comment type="similarity">
    <text evidence="2 7">Belongs to the peptidase S26 family.</text>
</comment>
<feature type="transmembrane region" description="Helical" evidence="7">
    <location>
        <begin position="15"/>
        <end position="37"/>
    </location>
</feature>
<dbReference type="InterPro" id="IPR036286">
    <property type="entry name" value="LexA/Signal_pep-like_sf"/>
</dbReference>
<evidence type="ECO:0000256" key="1">
    <source>
        <dbReference type="ARBA" id="ARBA00000677"/>
    </source>
</evidence>
<dbReference type="AlphaFoldDB" id="A0A1I0PY94"/>
<dbReference type="InterPro" id="IPR019758">
    <property type="entry name" value="Pept_S26A_signal_pept_1_CS"/>
</dbReference>
<dbReference type="GO" id="GO:0004252">
    <property type="term" value="F:serine-type endopeptidase activity"/>
    <property type="evidence" value="ECO:0007669"/>
    <property type="project" value="InterPro"/>
</dbReference>
<feature type="active site" evidence="6">
    <location>
        <position position="43"/>
    </location>
</feature>
<dbReference type="PANTHER" id="PTHR43390:SF1">
    <property type="entry name" value="CHLOROPLAST PROCESSING PEPTIDASE"/>
    <property type="match status" value="1"/>
</dbReference>
<accession>A0A1I0PY94</accession>
<keyword evidence="7" id="KW-0645">Protease</keyword>
<dbReference type="GO" id="GO:0016020">
    <property type="term" value="C:membrane"/>
    <property type="evidence" value="ECO:0007669"/>
    <property type="project" value="UniProtKB-SubCell"/>
</dbReference>
<dbReference type="GO" id="GO:0009003">
    <property type="term" value="F:signal peptidase activity"/>
    <property type="evidence" value="ECO:0007669"/>
    <property type="project" value="UniProtKB-EC"/>
</dbReference>
<dbReference type="PROSITE" id="PS00761">
    <property type="entry name" value="SPASE_I_3"/>
    <property type="match status" value="1"/>
</dbReference>
<protein>
    <recommendedName>
        <fullName evidence="4 7">Signal peptidase I</fullName>
        <ecNumber evidence="3 7">3.4.21.89</ecNumber>
    </recommendedName>
</protein>
<dbReference type="PRINTS" id="PR00727">
    <property type="entry name" value="LEADERPTASE"/>
</dbReference>
<evidence type="ECO:0000313" key="10">
    <source>
        <dbReference type="Proteomes" id="UP000199373"/>
    </source>
</evidence>
<evidence type="ECO:0000256" key="4">
    <source>
        <dbReference type="ARBA" id="ARBA00019232"/>
    </source>
</evidence>
<sequence length="280" mass="32650">MRVNSKIVSRYIKRLTILFLALIILYMLSVIFLFATFRVTSESMNPELQKNDFLIVYKPTLGARLFNVFAAIKGEDFHVYRMPGLRDFKRNDIVVFNYPYKEWDTWDHITLNLKEYYVKRCIGLPGDSILAKNGIFEVLGVNCTLGNYSMQDRASGSSFDSIPRPSYIDDCDLGWNLHDWGPIYVPKKDDSILIDKNNYHLYKKIIEWESDLPIDSLSEGIQYRFKHNYYFVAGDNTLHSIDSRYWGLVPDDFIVGKVSFAIGNSKKSFLHIISDFRRVK</sequence>
<organism evidence="9 10">
    <name type="scientific">Prevotella aff. ruminicola Tc2-24</name>
    <dbReference type="NCBI Taxonomy" id="81582"/>
    <lineage>
        <taxon>Bacteria</taxon>
        <taxon>Pseudomonadati</taxon>
        <taxon>Bacteroidota</taxon>
        <taxon>Bacteroidia</taxon>
        <taxon>Bacteroidales</taxon>
        <taxon>Prevotellaceae</taxon>
        <taxon>Prevotella</taxon>
    </lineage>
</organism>
<evidence type="ECO:0000259" key="8">
    <source>
        <dbReference type="Pfam" id="PF10502"/>
    </source>
</evidence>
<evidence type="ECO:0000256" key="5">
    <source>
        <dbReference type="ARBA" id="ARBA00022801"/>
    </source>
</evidence>
<dbReference type="SUPFAM" id="SSF51306">
    <property type="entry name" value="LexA/Signal peptidase"/>
    <property type="match status" value="1"/>
</dbReference>
<comment type="subcellular location">
    <subcellularLocation>
        <location evidence="7">Membrane</location>
        <topology evidence="7">Single-pass type II membrane protein</topology>
    </subcellularLocation>
</comment>
<evidence type="ECO:0000256" key="3">
    <source>
        <dbReference type="ARBA" id="ARBA00013208"/>
    </source>
</evidence>
<reference evidence="9 10" key="1">
    <citation type="submission" date="2016-10" db="EMBL/GenBank/DDBJ databases">
        <authorList>
            <person name="de Groot N.N."/>
        </authorList>
    </citation>
    <scope>NUCLEOTIDE SEQUENCE [LARGE SCALE GENOMIC DNA]</scope>
    <source>
        <strain evidence="9 10">TC2-24</strain>
    </source>
</reference>
<name>A0A1I0PY94_9BACT</name>
<dbReference type="PANTHER" id="PTHR43390">
    <property type="entry name" value="SIGNAL PEPTIDASE I"/>
    <property type="match status" value="1"/>
</dbReference>
<dbReference type="CDD" id="cd06530">
    <property type="entry name" value="S26_SPase_I"/>
    <property type="match status" value="1"/>
</dbReference>
<dbReference type="Pfam" id="PF10502">
    <property type="entry name" value="Peptidase_S26"/>
    <property type="match status" value="1"/>
</dbReference>
<feature type="domain" description="Peptidase S26" evidence="8">
    <location>
        <begin position="15"/>
        <end position="260"/>
    </location>
</feature>
<dbReference type="NCBIfam" id="TIGR02227">
    <property type="entry name" value="sigpep_I_bact"/>
    <property type="match status" value="1"/>
</dbReference>